<evidence type="ECO:0000313" key="1">
    <source>
        <dbReference type="EMBL" id="KIG15574.1"/>
    </source>
</evidence>
<dbReference type="GO" id="GO:0004622">
    <property type="term" value="F:phosphatidylcholine lysophospholipase activity"/>
    <property type="evidence" value="ECO:0007669"/>
    <property type="project" value="TreeGrafter"/>
</dbReference>
<dbReference type="InterPro" id="IPR036514">
    <property type="entry name" value="SGNH_hydro_sf"/>
</dbReference>
<dbReference type="Proteomes" id="UP000031599">
    <property type="component" value="Unassembled WGS sequence"/>
</dbReference>
<organism evidence="1 2">
    <name type="scientific">Enhygromyxa salina</name>
    <dbReference type="NCBI Taxonomy" id="215803"/>
    <lineage>
        <taxon>Bacteria</taxon>
        <taxon>Pseudomonadati</taxon>
        <taxon>Myxococcota</taxon>
        <taxon>Polyangia</taxon>
        <taxon>Nannocystales</taxon>
        <taxon>Nannocystaceae</taxon>
        <taxon>Enhygromyxa</taxon>
    </lineage>
</organism>
<dbReference type="SUPFAM" id="SSF52266">
    <property type="entry name" value="SGNH hydrolase"/>
    <property type="match status" value="1"/>
</dbReference>
<dbReference type="PANTHER" id="PTHR30383">
    <property type="entry name" value="THIOESTERASE 1/PROTEASE 1/LYSOPHOSPHOLIPASE L1"/>
    <property type="match status" value="1"/>
</dbReference>
<dbReference type="Gene3D" id="3.40.50.1110">
    <property type="entry name" value="SGNH hydrolase"/>
    <property type="match status" value="1"/>
</dbReference>
<dbReference type="PANTHER" id="PTHR30383:SF5">
    <property type="entry name" value="SGNH HYDROLASE-TYPE ESTERASE DOMAIN-CONTAINING PROTEIN"/>
    <property type="match status" value="1"/>
</dbReference>
<dbReference type="RefSeq" id="WP_052551352.1">
    <property type="nucleotide sequence ID" value="NZ_JMCC02000050.1"/>
</dbReference>
<evidence type="ECO:0000313" key="2">
    <source>
        <dbReference type="Proteomes" id="UP000031599"/>
    </source>
</evidence>
<accession>A0A0C1ZD01</accession>
<dbReference type="AlphaFoldDB" id="A0A0C1ZD01"/>
<reference evidence="1 2" key="1">
    <citation type="submission" date="2014-12" db="EMBL/GenBank/DDBJ databases">
        <title>Genome assembly of Enhygromyxa salina DSM 15201.</title>
        <authorList>
            <person name="Sharma G."/>
            <person name="Subramanian S."/>
        </authorList>
    </citation>
    <scope>NUCLEOTIDE SEQUENCE [LARGE SCALE GENOMIC DNA]</scope>
    <source>
        <strain evidence="1 2">DSM 15201</strain>
    </source>
</reference>
<comment type="caution">
    <text evidence="1">The sequence shown here is derived from an EMBL/GenBank/DDBJ whole genome shotgun (WGS) entry which is preliminary data.</text>
</comment>
<protein>
    <submittedName>
        <fullName evidence="1">Uncharacterized protein</fullName>
    </submittedName>
</protein>
<dbReference type="EMBL" id="JMCC02000050">
    <property type="protein sequence ID" value="KIG15574.1"/>
    <property type="molecule type" value="Genomic_DNA"/>
</dbReference>
<dbReference type="InterPro" id="IPR051532">
    <property type="entry name" value="Ester_Hydrolysis_Enzymes"/>
</dbReference>
<name>A0A0C1ZD01_9BACT</name>
<sequence>MAPLTLVALGDSLTQGFLHGAMQRPNWSFPAILARGLGLEVPTQHRVPEFLGAGHPLNLEDLLRHLQREIGDTVETRELLLRLPKLVPAYVDEIEDFYERGPGSKPSGSDTYFHNLGAWGFRVGDALRLTSRACAAFVRQEEGLIHDDLLALPCAPMYRSAQQVLNPAGLPARANATILDNLRALAAEEPIDLLTLWLGANDCLATVLEMKVADMPSSFRGTDQTARREFNLTSAAQFHSDYAQLVDEVAQILSSNPGRGQVYVGTVPHVTILPLTNGLGTQRGKYYDHYGRFFRNEGNRSGAFAQLLTRDQVIHIDERIDAFNGSIRSLATAQGWTVVDIAQTFDELAVKRNDYHDDPGKPLRDYLGKRGFCVHPLLELERPPSILPYTVEKQPDGARRKSGGLVGLDHAHPSTLGYGLMAERFLQEIQASNPDHASLQAACIDWADVLRHDTLEQDPPALWADLMTHADRYAWLWEGLSAAIARHVG</sequence>
<gene>
    <name evidence="1" type="ORF">DB30_05448</name>
</gene>
<proteinExistence type="predicted"/>